<dbReference type="GO" id="GO:0001405">
    <property type="term" value="C:PAM complex, Tim23 associated import motor"/>
    <property type="evidence" value="ECO:0007669"/>
    <property type="project" value="UniProtKB-UniRule"/>
</dbReference>
<evidence type="ECO:0000256" key="4">
    <source>
        <dbReference type="ARBA" id="ARBA00022692"/>
    </source>
</evidence>
<comment type="subcellular location">
    <subcellularLocation>
        <location evidence="1 12">Mitochondrion inner membrane</location>
        <topology evidence="1 12">Multi-pass membrane protein</topology>
    </subcellularLocation>
</comment>
<dbReference type="Proteomes" id="UP000030816">
    <property type="component" value="Unassembled WGS sequence"/>
</dbReference>
<evidence type="ECO:0000256" key="12">
    <source>
        <dbReference type="RuleBase" id="RU367146"/>
    </source>
</evidence>
<evidence type="ECO:0000256" key="1">
    <source>
        <dbReference type="ARBA" id="ARBA00004448"/>
    </source>
</evidence>
<dbReference type="STRING" id="1081103.A0A0B2WZT4"/>
<keyword evidence="5 12" id="KW-0999">Mitochondrion inner membrane</keyword>
<keyword evidence="6 12" id="KW-0653">Protein transport</keyword>
<evidence type="ECO:0000256" key="7">
    <source>
        <dbReference type="ARBA" id="ARBA00022946"/>
    </source>
</evidence>
<name>A0A0B2WZT4_METAS</name>
<feature type="transmembrane region" description="Helical" evidence="12">
    <location>
        <begin position="209"/>
        <end position="232"/>
    </location>
</feature>
<dbReference type="Pfam" id="PF08566">
    <property type="entry name" value="Pam17"/>
    <property type="match status" value="1"/>
</dbReference>
<dbReference type="GO" id="GO:0030150">
    <property type="term" value="P:protein import into mitochondrial matrix"/>
    <property type="evidence" value="ECO:0007669"/>
    <property type="project" value="UniProtKB-UniRule"/>
</dbReference>
<evidence type="ECO:0000313" key="13">
    <source>
        <dbReference type="EMBL" id="KHN98947.1"/>
    </source>
</evidence>
<evidence type="ECO:0000256" key="8">
    <source>
        <dbReference type="ARBA" id="ARBA00022989"/>
    </source>
</evidence>
<dbReference type="PANTHER" id="PTHR28021">
    <property type="entry name" value="PRESEQUENCE TRANSLOCATED-ASSOCIATED MOTOR SUBUNIT PAM17, MITOCHONDRIAL"/>
    <property type="match status" value="1"/>
</dbReference>
<dbReference type="AlphaFoldDB" id="A0A0B2WZT4"/>
<comment type="subunit">
    <text evidence="12">Component of the PAM complex.</text>
</comment>
<dbReference type="GeneID" id="63737864"/>
<organism evidence="13 14">
    <name type="scientific">Metarhizium album (strain ARSEF 1941)</name>
    <dbReference type="NCBI Taxonomy" id="1081103"/>
    <lineage>
        <taxon>Eukaryota</taxon>
        <taxon>Fungi</taxon>
        <taxon>Dikarya</taxon>
        <taxon>Ascomycota</taxon>
        <taxon>Pezizomycotina</taxon>
        <taxon>Sordariomycetes</taxon>
        <taxon>Hypocreomycetidae</taxon>
        <taxon>Hypocreales</taxon>
        <taxon>Clavicipitaceae</taxon>
        <taxon>Metarhizium</taxon>
    </lineage>
</organism>
<evidence type="ECO:0000256" key="2">
    <source>
        <dbReference type="ARBA" id="ARBA00006837"/>
    </source>
</evidence>
<keyword evidence="4 12" id="KW-0812">Transmembrane</keyword>
<protein>
    <recommendedName>
        <fullName evidence="12">Presequence translocated-associated motor subunit PAM17</fullName>
    </recommendedName>
</protein>
<dbReference type="InterPro" id="IPR013875">
    <property type="entry name" value="Pam17"/>
</dbReference>
<keyword evidence="10 12" id="KW-0496">Mitochondrion</keyword>
<comment type="similarity">
    <text evidence="2 12">Belongs to the PAM17 family.</text>
</comment>
<keyword evidence="11 12" id="KW-0472">Membrane</keyword>
<accession>A0A0B2WZT4</accession>
<sequence length="349" mass="37488">MAREDALPCIRASAASKSTRRLLPDPATGIFILSNAPPITSANNSFPPKFDSPTLSSIARRTSINALTGHSRDVLQIPAMASSFKNLALRLPRATSSKSHTAVLRCCSKTPMSTAAPLQPSSRAISLTLHSSSLARSGSCRSMLPLVPRARATSPMTIASQARCFASAFPSATSSGASPRPSASPSGPTSSLDWDSFFKLRLRRRRIQLFFSVTTGLLGGAGGAILLSTGMAEPVVVQIPLDPFVTLGLMTLACAAMGWLIGPSIGNQVFYLMNHRLKAQMMNKETEFFARVKKNRVDPSNSSAGNPEIQTNAPAVPDFYGEKIQSVSGYRQWLKDQRAFNKKKTRAFV</sequence>
<evidence type="ECO:0000313" key="14">
    <source>
        <dbReference type="Proteomes" id="UP000030816"/>
    </source>
</evidence>
<gene>
    <name evidence="13" type="ORF">MAM_03409</name>
</gene>
<evidence type="ECO:0000256" key="5">
    <source>
        <dbReference type="ARBA" id="ARBA00022792"/>
    </source>
</evidence>
<comment type="function">
    <text evidence="12">Component of the PAM complex, a complex required for the translocation of transit peptide-containing proteins from the inner membrane into the mitochondrial matrix in an ATP-dependent manner.</text>
</comment>
<dbReference type="HOGENOM" id="CLU_068297_0_0_1"/>
<dbReference type="OrthoDB" id="5970083at2759"/>
<reference evidence="13 14" key="1">
    <citation type="journal article" date="2014" name="Proc. Natl. Acad. Sci. U.S.A.">
        <title>Trajectory and genomic determinants of fungal-pathogen speciation and host adaptation.</title>
        <authorList>
            <person name="Hu X."/>
            <person name="Xiao G."/>
            <person name="Zheng P."/>
            <person name="Shang Y."/>
            <person name="Su Y."/>
            <person name="Zhang X."/>
            <person name="Liu X."/>
            <person name="Zhan S."/>
            <person name="St Leger R.J."/>
            <person name="Wang C."/>
        </authorList>
    </citation>
    <scope>NUCLEOTIDE SEQUENCE [LARGE SCALE GENOMIC DNA]</scope>
    <source>
        <strain evidence="13 14">ARSEF 1941</strain>
    </source>
</reference>
<dbReference type="RefSeq" id="XP_040680013.1">
    <property type="nucleotide sequence ID" value="XM_040822208.1"/>
</dbReference>
<dbReference type="EMBL" id="AZHE01000006">
    <property type="protein sequence ID" value="KHN98947.1"/>
    <property type="molecule type" value="Genomic_DNA"/>
</dbReference>
<evidence type="ECO:0000256" key="6">
    <source>
        <dbReference type="ARBA" id="ARBA00022927"/>
    </source>
</evidence>
<feature type="transmembrane region" description="Helical" evidence="12">
    <location>
        <begin position="244"/>
        <end position="272"/>
    </location>
</feature>
<comment type="caution">
    <text evidence="13">The sequence shown here is derived from an EMBL/GenBank/DDBJ whole genome shotgun (WGS) entry which is preliminary data.</text>
</comment>
<keyword evidence="8 12" id="KW-1133">Transmembrane helix</keyword>
<evidence type="ECO:0000256" key="9">
    <source>
        <dbReference type="ARBA" id="ARBA00023010"/>
    </source>
</evidence>
<evidence type="ECO:0000256" key="10">
    <source>
        <dbReference type="ARBA" id="ARBA00023128"/>
    </source>
</evidence>
<proteinExistence type="inferred from homology"/>
<evidence type="ECO:0000256" key="3">
    <source>
        <dbReference type="ARBA" id="ARBA00022448"/>
    </source>
</evidence>
<keyword evidence="9 12" id="KW-0811">Translocation</keyword>
<keyword evidence="3 12" id="KW-0813">Transport</keyword>
<evidence type="ECO:0000256" key="11">
    <source>
        <dbReference type="ARBA" id="ARBA00023136"/>
    </source>
</evidence>
<dbReference type="PANTHER" id="PTHR28021:SF1">
    <property type="entry name" value="PRESEQUENCE TRANSLOCATED-ASSOCIATED MOTOR SUBUNIT PAM17, MITOCHONDRIAL"/>
    <property type="match status" value="1"/>
</dbReference>
<keyword evidence="14" id="KW-1185">Reference proteome</keyword>
<keyword evidence="7" id="KW-0809">Transit peptide</keyword>